<dbReference type="SUPFAM" id="SSF54211">
    <property type="entry name" value="Ribosomal protein S5 domain 2-like"/>
    <property type="match status" value="1"/>
</dbReference>
<dbReference type="EMBL" id="MHTV01000040">
    <property type="protein sequence ID" value="OHA65881.1"/>
    <property type="molecule type" value="Genomic_DNA"/>
</dbReference>
<keyword evidence="4 6" id="KW-0378">Hydrolase</keyword>
<dbReference type="GO" id="GO:0042781">
    <property type="term" value="F:3'-tRNA processing endoribonuclease activity"/>
    <property type="evidence" value="ECO:0007669"/>
    <property type="project" value="TreeGrafter"/>
</dbReference>
<accession>A0A1G2R1D0</accession>
<dbReference type="HAMAP" id="MF_00227">
    <property type="entry name" value="RNase_P"/>
    <property type="match status" value="1"/>
</dbReference>
<protein>
    <recommendedName>
        <fullName evidence="6 7">Ribonuclease P protein component</fullName>
        <shortName evidence="6">RNase P protein</shortName>
        <shortName evidence="6">RNaseP protein</shortName>
        <ecNumber evidence="6 7">3.1.26.5</ecNumber>
    </recommendedName>
    <alternativeName>
        <fullName evidence="6">Protein C5</fullName>
    </alternativeName>
</protein>
<proteinExistence type="inferred from homology"/>
<comment type="subunit">
    <text evidence="6">Consists of a catalytic RNA component (M1 or rnpB) and a protein subunit.</text>
</comment>
<dbReference type="GO" id="GO:0004526">
    <property type="term" value="F:ribonuclease P activity"/>
    <property type="evidence" value="ECO:0007669"/>
    <property type="project" value="UniProtKB-UniRule"/>
</dbReference>
<comment type="function">
    <text evidence="6">RNaseP catalyzes the removal of the 5'-leader sequence from pre-tRNA to produce the mature 5'-terminus. It can also cleave other RNA substrates such as 4.5S RNA. The protein component plays an auxiliary but essential role in vivo by binding to the 5'-leader sequence and broadening the substrate specificity of the ribozyme.</text>
</comment>
<dbReference type="NCBIfam" id="TIGR00188">
    <property type="entry name" value="rnpA"/>
    <property type="match status" value="1"/>
</dbReference>
<comment type="caution">
    <text evidence="8">The sequence shown here is derived from an EMBL/GenBank/DDBJ whole genome shotgun (WGS) entry which is preliminary data.</text>
</comment>
<evidence type="ECO:0000313" key="9">
    <source>
        <dbReference type="Proteomes" id="UP000178092"/>
    </source>
</evidence>
<evidence type="ECO:0000256" key="5">
    <source>
        <dbReference type="ARBA" id="ARBA00022884"/>
    </source>
</evidence>
<dbReference type="PANTHER" id="PTHR33992">
    <property type="entry name" value="RIBONUCLEASE P PROTEIN COMPONENT"/>
    <property type="match status" value="1"/>
</dbReference>
<sequence length="113" mass="13099">MLSKLNRLSKKKDFDRIFRQGKGIRHEGLLAKIWYQDIQCSRFGIVVSKKIAKKAVVRNRIRRLISQALQKRLKRMAKHADIILVVLPGSDFSELRHAEEAVEQIFKKAGLFA</sequence>
<dbReference type="Proteomes" id="UP000178092">
    <property type="component" value="Unassembled WGS sequence"/>
</dbReference>
<dbReference type="Pfam" id="PF00825">
    <property type="entry name" value="Ribonuclease_P"/>
    <property type="match status" value="1"/>
</dbReference>
<comment type="catalytic activity">
    <reaction evidence="6">
        <text>Endonucleolytic cleavage of RNA, removing 5'-extranucleotides from tRNA precursor.</text>
        <dbReference type="EC" id="3.1.26.5"/>
    </reaction>
</comment>
<keyword evidence="1 6" id="KW-0819">tRNA processing</keyword>
<keyword evidence="5 6" id="KW-0694">RNA-binding</keyword>
<dbReference type="AlphaFoldDB" id="A0A1G2R1D0"/>
<name>A0A1G2R1D0_9BACT</name>
<keyword evidence="3 6" id="KW-0255">Endonuclease</keyword>
<dbReference type="InterPro" id="IPR000100">
    <property type="entry name" value="RNase_P"/>
</dbReference>
<evidence type="ECO:0000313" key="8">
    <source>
        <dbReference type="EMBL" id="OHA65881.1"/>
    </source>
</evidence>
<dbReference type="Gene3D" id="3.30.230.10">
    <property type="match status" value="1"/>
</dbReference>
<evidence type="ECO:0000256" key="3">
    <source>
        <dbReference type="ARBA" id="ARBA00022759"/>
    </source>
</evidence>
<dbReference type="GO" id="GO:0030677">
    <property type="term" value="C:ribonuclease P complex"/>
    <property type="evidence" value="ECO:0007669"/>
    <property type="project" value="TreeGrafter"/>
</dbReference>
<dbReference type="InterPro" id="IPR020568">
    <property type="entry name" value="Ribosomal_Su5_D2-typ_SF"/>
</dbReference>
<organism evidence="8 9">
    <name type="scientific">Candidatus Wildermuthbacteria bacterium RIFCSPHIGHO2_02_FULL_45_25</name>
    <dbReference type="NCBI Taxonomy" id="1802450"/>
    <lineage>
        <taxon>Bacteria</taxon>
        <taxon>Candidatus Wildermuthiibacteriota</taxon>
    </lineage>
</organism>
<dbReference type="GO" id="GO:0000049">
    <property type="term" value="F:tRNA binding"/>
    <property type="evidence" value="ECO:0007669"/>
    <property type="project" value="UniProtKB-UniRule"/>
</dbReference>
<evidence type="ECO:0000256" key="7">
    <source>
        <dbReference type="NCBIfam" id="TIGR00188"/>
    </source>
</evidence>
<dbReference type="EC" id="3.1.26.5" evidence="6 7"/>
<evidence type="ECO:0000256" key="4">
    <source>
        <dbReference type="ARBA" id="ARBA00022801"/>
    </source>
</evidence>
<evidence type="ECO:0000256" key="2">
    <source>
        <dbReference type="ARBA" id="ARBA00022722"/>
    </source>
</evidence>
<evidence type="ECO:0000256" key="6">
    <source>
        <dbReference type="HAMAP-Rule" id="MF_00227"/>
    </source>
</evidence>
<gene>
    <name evidence="6" type="primary">rnpA</name>
    <name evidence="8" type="ORF">A3C04_00075</name>
</gene>
<dbReference type="PANTHER" id="PTHR33992:SF1">
    <property type="entry name" value="RIBONUCLEASE P PROTEIN COMPONENT"/>
    <property type="match status" value="1"/>
</dbReference>
<reference evidence="8 9" key="1">
    <citation type="journal article" date="2016" name="Nat. Commun.">
        <title>Thousands of microbial genomes shed light on interconnected biogeochemical processes in an aquifer system.</title>
        <authorList>
            <person name="Anantharaman K."/>
            <person name="Brown C.T."/>
            <person name="Hug L.A."/>
            <person name="Sharon I."/>
            <person name="Castelle C.J."/>
            <person name="Probst A.J."/>
            <person name="Thomas B.C."/>
            <person name="Singh A."/>
            <person name="Wilkins M.J."/>
            <person name="Karaoz U."/>
            <person name="Brodie E.L."/>
            <person name="Williams K.H."/>
            <person name="Hubbard S.S."/>
            <person name="Banfield J.F."/>
        </authorList>
    </citation>
    <scope>NUCLEOTIDE SEQUENCE [LARGE SCALE GENOMIC DNA]</scope>
</reference>
<comment type="similarity">
    <text evidence="6">Belongs to the RnpA family.</text>
</comment>
<dbReference type="InterPro" id="IPR014721">
    <property type="entry name" value="Ribsml_uS5_D2-typ_fold_subgr"/>
</dbReference>
<dbReference type="GO" id="GO:0001682">
    <property type="term" value="P:tRNA 5'-leader removal"/>
    <property type="evidence" value="ECO:0007669"/>
    <property type="project" value="UniProtKB-UniRule"/>
</dbReference>
<evidence type="ECO:0000256" key="1">
    <source>
        <dbReference type="ARBA" id="ARBA00022694"/>
    </source>
</evidence>
<keyword evidence="2 6" id="KW-0540">Nuclease</keyword>